<protein>
    <submittedName>
        <fullName evidence="1">Uncharacterized protein</fullName>
    </submittedName>
</protein>
<gene>
    <name evidence="1" type="ORF">IIA_01372</name>
</gene>
<accession>A0A9W5K9S9</accession>
<evidence type="ECO:0000313" key="2">
    <source>
        <dbReference type="Proteomes" id="UP000006607"/>
    </source>
</evidence>
<evidence type="ECO:0000313" key="1">
    <source>
        <dbReference type="EMBL" id="EJR24006.1"/>
    </source>
</evidence>
<dbReference type="AlphaFoldDB" id="A0A9W5K9S9"/>
<dbReference type="Proteomes" id="UP000006607">
    <property type="component" value="Unassembled WGS sequence"/>
</dbReference>
<reference evidence="1" key="1">
    <citation type="submission" date="2012-04" db="EMBL/GenBank/DDBJ databases">
        <title>The Genome Sequence of Bacillus cereus VD014.</title>
        <authorList>
            <consortium name="The Broad Institute Genome Sequencing Platform"/>
            <consortium name="The Broad Institute Genome Sequencing Center for Infectious Disease"/>
            <person name="Feldgarden M."/>
            <person name="Van der Auwera G.A."/>
            <person name="Mahillon J."/>
            <person name="Duprez V."/>
            <person name="Timmery S."/>
            <person name="Mattelet C."/>
            <person name="Dierick K."/>
            <person name="Sun M."/>
            <person name="Yu Z."/>
            <person name="Zhu L."/>
            <person name="Hu X."/>
            <person name="Shank E.B."/>
            <person name="Swiecicka I."/>
            <person name="Hansen B.M."/>
            <person name="Andrup L."/>
            <person name="Young S.K."/>
            <person name="Zeng Q."/>
            <person name="Gargeya S."/>
            <person name="Fitzgerald M."/>
            <person name="Haas B."/>
            <person name="Abouelleil A."/>
            <person name="Alvarado L."/>
            <person name="Arachchi H.M."/>
            <person name="Berlin A."/>
            <person name="Chapman S.B."/>
            <person name="Goldberg J."/>
            <person name="Griggs A."/>
            <person name="Gujja S."/>
            <person name="Hansen M."/>
            <person name="Howarth C."/>
            <person name="Imamovic A."/>
            <person name="Larimer J."/>
            <person name="McCowen C."/>
            <person name="Montmayeur A."/>
            <person name="Murphy C."/>
            <person name="Neiman D."/>
            <person name="Pearson M."/>
            <person name="Priest M."/>
            <person name="Roberts A."/>
            <person name="Saif S."/>
            <person name="Shea T."/>
            <person name="Sisk P."/>
            <person name="Sykes S."/>
            <person name="Wortman J."/>
            <person name="Nusbaum C."/>
            <person name="Birren B."/>
        </authorList>
    </citation>
    <scope>NUCLEOTIDE SEQUENCE</scope>
    <source>
        <strain evidence="1">VD014</strain>
    </source>
</reference>
<organism evidence="1 2">
    <name type="scientific">Bacillus cereus (strain VD014)</name>
    <dbReference type="NCBI Taxonomy" id="1053223"/>
    <lineage>
        <taxon>Bacteria</taxon>
        <taxon>Bacillati</taxon>
        <taxon>Bacillota</taxon>
        <taxon>Bacilli</taxon>
        <taxon>Bacillales</taxon>
        <taxon>Bacillaceae</taxon>
        <taxon>Bacillus</taxon>
        <taxon>Bacillus cereus group</taxon>
    </lineage>
</organism>
<name>A0A9W5K9S9_BACC8</name>
<sequence length="33" mass="3620">MMLAFIIGSFGRGFVLVANSKFSKEGRGKHGYN</sequence>
<comment type="caution">
    <text evidence="1">The sequence shown here is derived from an EMBL/GenBank/DDBJ whole genome shotgun (WGS) entry which is preliminary data.</text>
</comment>
<dbReference type="EMBL" id="AHER01000023">
    <property type="protein sequence ID" value="EJR24006.1"/>
    <property type="molecule type" value="Genomic_DNA"/>
</dbReference>
<proteinExistence type="predicted"/>